<accession>A0A9D4RD73</accession>
<reference evidence="1" key="2">
    <citation type="submission" date="2020-11" db="EMBL/GenBank/DDBJ databases">
        <authorList>
            <person name="McCartney M.A."/>
            <person name="Auch B."/>
            <person name="Kono T."/>
            <person name="Mallez S."/>
            <person name="Becker A."/>
            <person name="Gohl D.M."/>
            <person name="Silverstein K.A.T."/>
            <person name="Koren S."/>
            <person name="Bechman K.B."/>
            <person name="Herman A."/>
            <person name="Abrahante J.E."/>
            <person name="Garbe J."/>
        </authorList>
    </citation>
    <scope>NUCLEOTIDE SEQUENCE</scope>
    <source>
        <strain evidence="1">Duluth1</strain>
        <tissue evidence="1">Whole animal</tissue>
    </source>
</reference>
<sequence>MIVKKIIMILHFTISTCKKNHSYPTCYSYQLSGIKEAFLPHVLQLPTVRDKRIIPTPRATATNCQA</sequence>
<dbReference type="AlphaFoldDB" id="A0A9D4RD73"/>
<gene>
    <name evidence="1" type="ORF">DPMN_025006</name>
</gene>
<organism evidence="1 2">
    <name type="scientific">Dreissena polymorpha</name>
    <name type="common">Zebra mussel</name>
    <name type="synonym">Mytilus polymorpha</name>
    <dbReference type="NCBI Taxonomy" id="45954"/>
    <lineage>
        <taxon>Eukaryota</taxon>
        <taxon>Metazoa</taxon>
        <taxon>Spiralia</taxon>
        <taxon>Lophotrochozoa</taxon>
        <taxon>Mollusca</taxon>
        <taxon>Bivalvia</taxon>
        <taxon>Autobranchia</taxon>
        <taxon>Heteroconchia</taxon>
        <taxon>Euheterodonta</taxon>
        <taxon>Imparidentia</taxon>
        <taxon>Neoheterodontei</taxon>
        <taxon>Myida</taxon>
        <taxon>Dreissenoidea</taxon>
        <taxon>Dreissenidae</taxon>
        <taxon>Dreissena</taxon>
    </lineage>
</organism>
<proteinExistence type="predicted"/>
<dbReference type="Proteomes" id="UP000828390">
    <property type="component" value="Unassembled WGS sequence"/>
</dbReference>
<protein>
    <submittedName>
        <fullName evidence="1">Uncharacterized protein</fullName>
    </submittedName>
</protein>
<keyword evidence="2" id="KW-1185">Reference proteome</keyword>
<dbReference type="EMBL" id="JAIWYP010000002">
    <property type="protein sequence ID" value="KAH3862050.1"/>
    <property type="molecule type" value="Genomic_DNA"/>
</dbReference>
<name>A0A9D4RD73_DREPO</name>
<evidence type="ECO:0000313" key="2">
    <source>
        <dbReference type="Proteomes" id="UP000828390"/>
    </source>
</evidence>
<reference evidence="1" key="1">
    <citation type="journal article" date="2019" name="bioRxiv">
        <title>The Genome of the Zebra Mussel, Dreissena polymorpha: A Resource for Invasive Species Research.</title>
        <authorList>
            <person name="McCartney M.A."/>
            <person name="Auch B."/>
            <person name="Kono T."/>
            <person name="Mallez S."/>
            <person name="Zhang Y."/>
            <person name="Obille A."/>
            <person name="Becker A."/>
            <person name="Abrahante J.E."/>
            <person name="Garbe J."/>
            <person name="Badalamenti J.P."/>
            <person name="Herman A."/>
            <person name="Mangelson H."/>
            <person name="Liachko I."/>
            <person name="Sullivan S."/>
            <person name="Sone E.D."/>
            <person name="Koren S."/>
            <person name="Silverstein K.A.T."/>
            <person name="Beckman K.B."/>
            <person name="Gohl D.M."/>
        </authorList>
    </citation>
    <scope>NUCLEOTIDE SEQUENCE</scope>
    <source>
        <strain evidence="1">Duluth1</strain>
        <tissue evidence="1">Whole animal</tissue>
    </source>
</reference>
<comment type="caution">
    <text evidence="1">The sequence shown here is derived from an EMBL/GenBank/DDBJ whole genome shotgun (WGS) entry which is preliminary data.</text>
</comment>
<evidence type="ECO:0000313" key="1">
    <source>
        <dbReference type="EMBL" id="KAH3862050.1"/>
    </source>
</evidence>